<feature type="transmembrane region" description="Helical" evidence="1">
    <location>
        <begin position="13"/>
        <end position="34"/>
    </location>
</feature>
<keyword evidence="1" id="KW-1133">Transmembrane helix</keyword>
<gene>
    <name evidence="2" type="ORF">DFH08DRAFT_816934</name>
</gene>
<dbReference type="AlphaFoldDB" id="A0AAD6ZJ70"/>
<feature type="transmembrane region" description="Helical" evidence="1">
    <location>
        <begin position="135"/>
        <end position="158"/>
    </location>
</feature>
<dbReference type="EMBL" id="JARIHO010000043">
    <property type="protein sequence ID" value="KAJ7325858.1"/>
    <property type="molecule type" value="Genomic_DNA"/>
</dbReference>
<proteinExistence type="predicted"/>
<evidence type="ECO:0000313" key="3">
    <source>
        <dbReference type="Proteomes" id="UP001218218"/>
    </source>
</evidence>
<comment type="caution">
    <text evidence="2">The sequence shown here is derived from an EMBL/GenBank/DDBJ whole genome shotgun (WGS) entry which is preliminary data.</text>
</comment>
<sequence>MVVPATIDNTLRFTVRLGALFIVVIITSILYGGAITKMRYEDSDTEKQTKAGLIQCWIYFQNKPKGDHWSLALLVASVTILDTVQQGLICHAVYGYAVTGHGDPTSMLKMQKCVHRPVSNLPIHKAQYRTIMIELFFGGALALSVILLANLEISNIWMDFESLAELIKQKRLATTLNIFGAVSDLVITVIMLIFMACSTGIPTTLCSIADVICPHNKYFQWTVHRVLTPAVYTNCLLVTFNARDYIRNGANGFSSMEMTVTMPEVAILHLASNPGDEERDIDVRGSKFV</sequence>
<evidence type="ECO:0000313" key="2">
    <source>
        <dbReference type="EMBL" id="KAJ7325858.1"/>
    </source>
</evidence>
<keyword evidence="1" id="KW-0472">Membrane</keyword>
<name>A0AAD6ZJ70_9AGAR</name>
<feature type="transmembrane region" description="Helical" evidence="1">
    <location>
        <begin position="178"/>
        <end position="197"/>
    </location>
</feature>
<protein>
    <submittedName>
        <fullName evidence="2">Uncharacterized protein</fullName>
    </submittedName>
</protein>
<evidence type="ECO:0000256" key="1">
    <source>
        <dbReference type="SAM" id="Phobius"/>
    </source>
</evidence>
<organism evidence="2 3">
    <name type="scientific">Mycena albidolilacea</name>
    <dbReference type="NCBI Taxonomy" id="1033008"/>
    <lineage>
        <taxon>Eukaryota</taxon>
        <taxon>Fungi</taxon>
        <taxon>Dikarya</taxon>
        <taxon>Basidiomycota</taxon>
        <taxon>Agaricomycotina</taxon>
        <taxon>Agaricomycetes</taxon>
        <taxon>Agaricomycetidae</taxon>
        <taxon>Agaricales</taxon>
        <taxon>Marasmiineae</taxon>
        <taxon>Mycenaceae</taxon>
        <taxon>Mycena</taxon>
    </lineage>
</organism>
<dbReference type="Proteomes" id="UP001218218">
    <property type="component" value="Unassembled WGS sequence"/>
</dbReference>
<keyword evidence="1" id="KW-0812">Transmembrane</keyword>
<accession>A0AAD6ZJ70</accession>
<keyword evidence="3" id="KW-1185">Reference proteome</keyword>
<reference evidence="2" key="1">
    <citation type="submission" date="2023-03" db="EMBL/GenBank/DDBJ databases">
        <title>Massive genome expansion in bonnet fungi (Mycena s.s.) driven by repeated elements and novel gene families across ecological guilds.</title>
        <authorList>
            <consortium name="Lawrence Berkeley National Laboratory"/>
            <person name="Harder C.B."/>
            <person name="Miyauchi S."/>
            <person name="Viragh M."/>
            <person name="Kuo A."/>
            <person name="Thoen E."/>
            <person name="Andreopoulos B."/>
            <person name="Lu D."/>
            <person name="Skrede I."/>
            <person name="Drula E."/>
            <person name="Henrissat B."/>
            <person name="Morin E."/>
            <person name="Kohler A."/>
            <person name="Barry K."/>
            <person name="LaButti K."/>
            <person name="Morin E."/>
            <person name="Salamov A."/>
            <person name="Lipzen A."/>
            <person name="Mereny Z."/>
            <person name="Hegedus B."/>
            <person name="Baldrian P."/>
            <person name="Stursova M."/>
            <person name="Weitz H."/>
            <person name="Taylor A."/>
            <person name="Grigoriev I.V."/>
            <person name="Nagy L.G."/>
            <person name="Martin F."/>
            <person name="Kauserud H."/>
        </authorList>
    </citation>
    <scope>NUCLEOTIDE SEQUENCE</scope>
    <source>
        <strain evidence="2">CBHHK002</strain>
    </source>
</reference>